<organism evidence="1 2">
    <name type="scientific">Candidatus Woesebacteria bacterium RIFCSPHIGHO2_01_FULL_38_26b</name>
    <dbReference type="NCBI Taxonomy" id="1802491"/>
    <lineage>
        <taxon>Bacteria</taxon>
        <taxon>Candidatus Woeseibacteriota</taxon>
    </lineage>
</organism>
<dbReference type="AlphaFoldDB" id="A0A1F7Y2Y9"/>
<name>A0A1F7Y2Y9_9BACT</name>
<proteinExistence type="predicted"/>
<sequence length="369" mass="42521">MSDTPIFEKEGRLALNEALKDITDIEKGAQKLGFGLSDVTTDRDFETLGKWLVQEGLYRKPQIVDPIGKENEIIESIRRFSREKTPKEIYYQEEAQVYLNRFFEERFGIPIHPFQTERILVLPEYKFAEIYSAYSFLGTAPKEGVGGVHIKQLGLIILKDNMRKDAVVEMIHRTTHELAHEQLGKIEISNSLKGFWDLFSEGLTEQTAMEASLDLMLNLDLVPEARKFLDLKDNIGSDKIKSSFPYLSSALMISDSRRDRNAISEERDLVIQMSSAYAYLGDRVLLENLTVFMQRHVSEKPDELRNEEEKRLLVDPLSFFIRGIQVGKDEGLTTILKDTFGDGVSEIFRKGRKWIDVMTDLDNLYIKRH</sequence>
<dbReference type="Proteomes" id="UP000176741">
    <property type="component" value="Unassembled WGS sequence"/>
</dbReference>
<evidence type="ECO:0000313" key="2">
    <source>
        <dbReference type="Proteomes" id="UP000176741"/>
    </source>
</evidence>
<protein>
    <submittedName>
        <fullName evidence="1">Uncharacterized protein</fullName>
    </submittedName>
</protein>
<evidence type="ECO:0000313" key="1">
    <source>
        <dbReference type="EMBL" id="OGM21636.1"/>
    </source>
</evidence>
<comment type="caution">
    <text evidence="1">The sequence shown here is derived from an EMBL/GenBank/DDBJ whole genome shotgun (WGS) entry which is preliminary data.</text>
</comment>
<gene>
    <name evidence="1" type="ORF">A2771_00445</name>
</gene>
<dbReference type="EMBL" id="MGGD01000004">
    <property type="protein sequence ID" value="OGM21636.1"/>
    <property type="molecule type" value="Genomic_DNA"/>
</dbReference>
<reference evidence="1 2" key="1">
    <citation type="journal article" date="2016" name="Nat. Commun.">
        <title>Thousands of microbial genomes shed light on interconnected biogeochemical processes in an aquifer system.</title>
        <authorList>
            <person name="Anantharaman K."/>
            <person name="Brown C.T."/>
            <person name="Hug L.A."/>
            <person name="Sharon I."/>
            <person name="Castelle C.J."/>
            <person name="Probst A.J."/>
            <person name="Thomas B.C."/>
            <person name="Singh A."/>
            <person name="Wilkins M.J."/>
            <person name="Karaoz U."/>
            <person name="Brodie E.L."/>
            <person name="Williams K.H."/>
            <person name="Hubbard S.S."/>
            <person name="Banfield J.F."/>
        </authorList>
    </citation>
    <scope>NUCLEOTIDE SEQUENCE [LARGE SCALE GENOMIC DNA]</scope>
</reference>
<accession>A0A1F7Y2Y9</accession>